<name>A0A9D1FGQ1_9BACT</name>
<evidence type="ECO:0000313" key="2">
    <source>
        <dbReference type="Proteomes" id="UP000886865"/>
    </source>
</evidence>
<dbReference type="AlphaFoldDB" id="A0A9D1FGQ1"/>
<accession>A0A9D1FGQ1</accession>
<reference evidence="1" key="2">
    <citation type="journal article" date="2021" name="PeerJ">
        <title>Extensive microbial diversity within the chicken gut microbiome revealed by metagenomics and culture.</title>
        <authorList>
            <person name="Gilroy R."/>
            <person name="Ravi A."/>
            <person name="Getino M."/>
            <person name="Pursley I."/>
            <person name="Horton D.L."/>
            <person name="Alikhan N.F."/>
            <person name="Baker D."/>
            <person name="Gharbi K."/>
            <person name="Hall N."/>
            <person name="Watson M."/>
            <person name="Adriaenssens E.M."/>
            <person name="Foster-Nyarko E."/>
            <person name="Jarju S."/>
            <person name="Secka A."/>
            <person name="Antonio M."/>
            <person name="Oren A."/>
            <person name="Chaudhuri R.R."/>
            <person name="La Ragione R."/>
            <person name="Hildebrand F."/>
            <person name="Pallen M.J."/>
        </authorList>
    </citation>
    <scope>NUCLEOTIDE SEQUENCE</scope>
    <source>
        <strain evidence="1">CHK152-2871</strain>
    </source>
</reference>
<protein>
    <submittedName>
        <fullName evidence="1">Uncharacterized protein</fullName>
    </submittedName>
</protein>
<organism evidence="1 2">
    <name type="scientific">Candidatus Galligastranaerophilus intestinavium</name>
    <dbReference type="NCBI Taxonomy" id="2840836"/>
    <lineage>
        <taxon>Bacteria</taxon>
        <taxon>Candidatus Galligastranaerophilus</taxon>
    </lineage>
</organism>
<proteinExistence type="predicted"/>
<comment type="caution">
    <text evidence="1">The sequence shown here is derived from an EMBL/GenBank/DDBJ whole genome shotgun (WGS) entry which is preliminary data.</text>
</comment>
<sequence>MADNGINFYSPYYEKGFWFEPERVEPEDANPTQGNAFLNKYWGQGSEQAITLSQGNAFSGYWGDSYGSYTINDANRAKSYDDVMDSFKGRLNDLKGQTAAQNTYLFDPYWDADYGKYEENAAQEGFSYDKVENDFQSELENINPDDNSADKFLLDAYYSADYSRYEEKAAQDGFSYDAVINNLKKELGRENTGTSSATPDYSAYYNNIFN</sequence>
<dbReference type="EMBL" id="DVJQ01000001">
    <property type="protein sequence ID" value="HIS73408.1"/>
    <property type="molecule type" value="Genomic_DNA"/>
</dbReference>
<dbReference type="Proteomes" id="UP000886865">
    <property type="component" value="Unassembled WGS sequence"/>
</dbReference>
<reference evidence="1" key="1">
    <citation type="submission" date="2020-10" db="EMBL/GenBank/DDBJ databases">
        <authorList>
            <person name="Gilroy R."/>
        </authorList>
    </citation>
    <scope>NUCLEOTIDE SEQUENCE</scope>
    <source>
        <strain evidence="1">CHK152-2871</strain>
    </source>
</reference>
<evidence type="ECO:0000313" key="1">
    <source>
        <dbReference type="EMBL" id="HIS73408.1"/>
    </source>
</evidence>
<gene>
    <name evidence="1" type="ORF">IAA86_00110</name>
</gene>